<dbReference type="EMBL" id="CM000780">
    <property type="protein sequence ID" value="AQK57360.1"/>
    <property type="molecule type" value="Genomic_DNA"/>
</dbReference>
<dbReference type="InParanoid" id="A0A1D6QHL4"/>
<protein>
    <submittedName>
        <fullName evidence="2">Uncharacterized protein</fullName>
    </submittedName>
</protein>
<evidence type="ECO:0000313" key="2">
    <source>
        <dbReference type="EMBL" id="AQK57360.1"/>
    </source>
</evidence>
<organism evidence="2">
    <name type="scientific">Zea mays</name>
    <name type="common">Maize</name>
    <dbReference type="NCBI Taxonomy" id="4577"/>
    <lineage>
        <taxon>Eukaryota</taxon>
        <taxon>Viridiplantae</taxon>
        <taxon>Streptophyta</taxon>
        <taxon>Embryophyta</taxon>
        <taxon>Tracheophyta</taxon>
        <taxon>Spermatophyta</taxon>
        <taxon>Magnoliopsida</taxon>
        <taxon>Liliopsida</taxon>
        <taxon>Poales</taxon>
        <taxon>Poaceae</taxon>
        <taxon>PACMAD clade</taxon>
        <taxon>Panicoideae</taxon>
        <taxon>Andropogonodae</taxon>
        <taxon>Andropogoneae</taxon>
        <taxon>Tripsacinae</taxon>
        <taxon>Zea</taxon>
    </lineage>
</organism>
<name>A0A1D6QHL4_MAIZE</name>
<gene>
    <name evidence="2" type="ORF">ZEAMMB73_Zm00001d052508</name>
</gene>
<proteinExistence type="predicted"/>
<dbReference type="AlphaFoldDB" id="A0A1D6QHL4"/>
<feature type="compositionally biased region" description="Acidic residues" evidence="1">
    <location>
        <begin position="34"/>
        <end position="49"/>
    </location>
</feature>
<evidence type="ECO:0000256" key="1">
    <source>
        <dbReference type="SAM" id="MobiDB-lite"/>
    </source>
</evidence>
<feature type="region of interest" description="Disordered" evidence="1">
    <location>
        <begin position="1"/>
        <end position="54"/>
    </location>
</feature>
<sequence length="92" mass="9842">MDSPTFSSDNGDASSDGSSDNEEQTEFPEGASSDSEELEGASSDSEEQAAEFFEGASDQILMDSVFVGDDDSQLALQIVRNLMDVFSILFNV</sequence>
<accession>A0A1D6QHL4</accession>
<reference evidence="2" key="1">
    <citation type="submission" date="2015-12" db="EMBL/GenBank/DDBJ databases">
        <title>Update maize B73 reference genome by single molecule sequencing technologies.</title>
        <authorList>
            <consortium name="Maize Genome Sequencing Project"/>
            <person name="Ware D."/>
        </authorList>
    </citation>
    <scope>NUCLEOTIDE SEQUENCE</scope>
    <source>
        <tissue evidence="2">Seedling</tissue>
    </source>
</reference>
<feature type="compositionally biased region" description="Low complexity" evidence="1">
    <location>
        <begin position="7"/>
        <end position="18"/>
    </location>
</feature>